<dbReference type="SUPFAM" id="SSF160443">
    <property type="entry name" value="SMR domain-like"/>
    <property type="match status" value="1"/>
</dbReference>
<evidence type="ECO:0000259" key="2">
    <source>
        <dbReference type="PROSITE" id="PS50828"/>
    </source>
</evidence>
<proteinExistence type="predicted"/>
<dbReference type="InterPro" id="IPR036063">
    <property type="entry name" value="Smr_dom_sf"/>
</dbReference>
<dbReference type="Pfam" id="PF01713">
    <property type="entry name" value="Smr"/>
    <property type="match status" value="1"/>
</dbReference>
<dbReference type="OrthoDB" id="7165597at2"/>
<keyword evidence="4" id="KW-1185">Reference proteome</keyword>
<feature type="region of interest" description="Disordered" evidence="1">
    <location>
        <begin position="15"/>
        <end position="71"/>
    </location>
</feature>
<organism evidence="3 4">
    <name type="scientific">Pseudooceanicola nitratireducens</name>
    <dbReference type="NCBI Taxonomy" id="517719"/>
    <lineage>
        <taxon>Bacteria</taxon>
        <taxon>Pseudomonadati</taxon>
        <taxon>Pseudomonadota</taxon>
        <taxon>Alphaproteobacteria</taxon>
        <taxon>Rhodobacterales</taxon>
        <taxon>Paracoccaceae</taxon>
        <taxon>Pseudooceanicola</taxon>
    </lineage>
</organism>
<evidence type="ECO:0000256" key="1">
    <source>
        <dbReference type="SAM" id="MobiDB-lite"/>
    </source>
</evidence>
<dbReference type="PANTHER" id="PTHR35562">
    <property type="entry name" value="DNA ENDONUCLEASE SMRA-RELATED"/>
    <property type="match status" value="1"/>
</dbReference>
<dbReference type="EMBL" id="FOLX01000001">
    <property type="protein sequence ID" value="SFC19867.1"/>
    <property type="molecule type" value="Genomic_DNA"/>
</dbReference>
<keyword evidence="3" id="KW-0378">Hydrolase</keyword>
<dbReference type="InterPro" id="IPR002625">
    <property type="entry name" value="Smr_dom"/>
</dbReference>
<dbReference type="GO" id="GO:0004519">
    <property type="term" value="F:endonuclease activity"/>
    <property type="evidence" value="ECO:0007669"/>
    <property type="project" value="UniProtKB-KW"/>
</dbReference>
<accession>A0A1I1H785</accession>
<name>A0A1I1H785_9RHOB</name>
<dbReference type="AlphaFoldDB" id="A0A1I1H785"/>
<dbReference type="STRING" id="517719.SAMN05421762_0150"/>
<dbReference type="PANTHER" id="PTHR35562:SF2">
    <property type="entry name" value="DNA ENDONUCLEASE SMRA-RELATED"/>
    <property type="match status" value="1"/>
</dbReference>
<protein>
    <submittedName>
        <fullName evidence="3">DNA-nicking endonuclease, Smr domain</fullName>
    </submittedName>
</protein>
<reference evidence="3 4" key="1">
    <citation type="submission" date="2016-10" db="EMBL/GenBank/DDBJ databases">
        <authorList>
            <person name="de Groot N.N."/>
        </authorList>
    </citation>
    <scope>NUCLEOTIDE SEQUENCE [LARGE SCALE GENOMIC DNA]</scope>
    <source>
        <strain evidence="3 4">DSM 29619</strain>
    </source>
</reference>
<keyword evidence="3" id="KW-0540">Nuclease</keyword>
<evidence type="ECO:0000313" key="4">
    <source>
        <dbReference type="Proteomes" id="UP000231644"/>
    </source>
</evidence>
<evidence type="ECO:0000313" key="3">
    <source>
        <dbReference type="EMBL" id="SFC19867.1"/>
    </source>
</evidence>
<dbReference type="PROSITE" id="PS50828">
    <property type="entry name" value="SMR"/>
    <property type="match status" value="1"/>
</dbReference>
<dbReference type="Proteomes" id="UP000231644">
    <property type="component" value="Unassembled WGS sequence"/>
</dbReference>
<feature type="domain" description="Smr" evidence="2">
    <location>
        <begin position="105"/>
        <end position="195"/>
    </location>
</feature>
<gene>
    <name evidence="3" type="ORF">SAMN05421762_0150</name>
</gene>
<feature type="compositionally biased region" description="Basic and acidic residues" evidence="1">
    <location>
        <begin position="28"/>
        <end position="43"/>
    </location>
</feature>
<dbReference type="RefSeq" id="WP_093449009.1">
    <property type="nucleotide sequence ID" value="NZ_BAABWI010000001.1"/>
</dbReference>
<dbReference type="Gene3D" id="3.30.1370.110">
    <property type="match status" value="1"/>
</dbReference>
<keyword evidence="3" id="KW-0255">Endonuclease</keyword>
<sequence>MSRRLRPEELDLWRKVAGTAERMHRPKLKPDPEARKTPAKPEVKSGPAPRDPLPAFRLGQKGQGGAPGHDLMGSVADRLHKAPVHMDRKTHTRMKRGKLSPEARIDLHGMTMDRAHPALTGFIMRSASEGRRLVLVITGKGKDRDEDGPIPVRRGILRHNVPHWLSVPPLSGLVLQITPAHQSHGGGGAYYVYLRRMR</sequence>